<proteinExistence type="predicted"/>
<gene>
    <name evidence="3" type="ORF">AMETH_6262</name>
    <name evidence="4" type="ORF">AMETH_6321</name>
</gene>
<dbReference type="RefSeq" id="WP_017985189.1">
    <property type="nucleotide sequence ID" value="NZ_AQUL01000001.1"/>
</dbReference>
<dbReference type="PATRIC" id="fig|1068978.7.peg.6727"/>
<keyword evidence="2" id="KW-0472">Membrane</keyword>
<feature type="coiled-coil region" evidence="1">
    <location>
        <begin position="40"/>
        <end position="78"/>
    </location>
</feature>
<name>A0A076MYS0_AMYME</name>
<keyword evidence="2" id="KW-1133">Transmembrane helix</keyword>
<dbReference type="KEGG" id="amq:AMETH_6321"/>
<keyword evidence="5" id="KW-1185">Reference proteome</keyword>
<dbReference type="Proteomes" id="UP000062973">
    <property type="component" value="Chromosome"/>
</dbReference>
<dbReference type="AlphaFoldDB" id="A0A076MYS0"/>
<dbReference type="HOGENOM" id="CLU_2056430_0_0_11"/>
<feature type="transmembrane region" description="Helical" evidence="2">
    <location>
        <begin position="94"/>
        <end position="117"/>
    </location>
</feature>
<sequence>MTQPGEAWEYIRERLGELQRSFDSFAAQIRDTVGDHAVRVAKLEMRADQQDRAIREARAEAEQAVAAARAEAASAIAAVRADADRAIAGRRWSVGTWIAAVSALIALAGVVIAVIALGK</sequence>
<accession>A0A076MYS0</accession>
<organism evidence="3 5">
    <name type="scientific">Amycolatopsis methanolica 239</name>
    <dbReference type="NCBI Taxonomy" id="1068978"/>
    <lineage>
        <taxon>Bacteria</taxon>
        <taxon>Bacillati</taxon>
        <taxon>Actinomycetota</taxon>
        <taxon>Actinomycetes</taxon>
        <taxon>Pseudonocardiales</taxon>
        <taxon>Pseudonocardiaceae</taxon>
        <taxon>Amycolatopsis</taxon>
        <taxon>Amycolatopsis methanolica group</taxon>
    </lineage>
</organism>
<keyword evidence="1" id="KW-0175">Coiled coil</keyword>
<dbReference type="KEGG" id="amq:AMETH_6262"/>
<dbReference type="EMBL" id="CP009110">
    <property type="protein sequence ID" value="AIJ26354.1"/>
    <property type="molecule type" value="Genomic_DNA"/>
</dbReference>
<evidence type="ECO:0000313" key="3">
    <source>
        <dbReference type="EMBL" id="AIJ26354.1"/>
    </source>
</evidence>
<protein>
    <submittedName>
        <fullName evidence="3">Uncharacterized protein</fullName>
    </submittedName>
</protein>
<evidence type="ECO:0000256" key="2">
    <source>
        <dbReference type="SAM" id="Phobius"/>
    </source>
</evidence>
<dbReference type="EMBL" id="CP009110">
    <property type="protein sequence ID" value="AIJ26413.1"/>
    <property type="molecule type" value="Genomic_DNA"/>
</dbReference>
<evidence type="ECO:0000313" key="4">
    <source>
        <dbReference type="EMBL" id="AIJ26413.1"/>
    </source>
</evidence>
<keyword evidence="2" id="KW-0812">Transmembrane</keyword>
<evidence type="ECO:0000256" key="1">
    <source>
        <dbReference type="SAM" id="Coils"/>
    </source>
</evidence>
<dbReference type="STRING" id="1068978.AMETH_6262"/>
<evidence type="ECO:0000313" key="5">
    <source>
        <dbReference type="Proteomes" id="UP000062973"/>
    </source>
</evidence>
<reference evidence="3 5" key="1">
    <citation type="submission" date="2014-07" db="EMBL/GenBank/DDBJ databases">
        <title>Whole Genome Sequence of the Amycolatopsis methanolica 239.</title>
        <authorList>
            <person name="Tang B."/>
        </authorList>
    </citation>
    <scope>NUCLEOTIDE SEQUENCE [LARGE SCALE GENOMIC DNA]</scope>
    <source>
        <strain evidence="3 5">239</strain>
    </source>
</reference>